<protein>
    <submittedName>
        <fullName evidence="1">Uncharacterized protein</fullName>
    </submittedName>
</protein>
<evidence type="ECO:0000313" key="1">
    <source>
        <dbReference type="EMBL" id="KAL1616743.1"/>
    </source>
</evidence>
<dbReference type="EMBL" id="JAJVDC020000255">
    <property type="protein sequence ID" value="KAL1616743.1"/>
    <property type="molecule type" value="Genomic_DNA"/>
</dbReference>
<accession>A0ABR3SC30</accession>
<organism evidence="1 2">
    <name type="scientific">Neofusicoccum ribis</name>
    <dbReference type="NCBI Taxonomy" id="45134"/>
    <lineage>
        <taxon>Eukaryota</taxon>
        <taxon>Fungi</taxon>
        <taxon>Dikarya</taxon>
        <taxon>Ascomycota</taxon>
        <taxon>Pezizomycotina</taxon>
        <taxon>Dothideomycetes</taxon>
        <taxon>Dothideomycetes incertae sedis</taxon>
        <taxon>Botryosphaeriales</taxon>
        <taxon>Botryosphaeriaceae</taxon>
        <taxon>Neofusicoccum</taxon>
    </lineage>
</organism>
<name>A0ABR3SC30_9PEZI</name>
<dbReference type="Proteomes" id="UP001521116">
    <property type="component" value="Unassembled WGS sequence"/>
</dbReference>
<dbReference type="Gene3D" id="2.60.20.10">
    <property type="entry name" value="Crystallins"/>
    <property type="match status" value="1"/>
</dbReference>
<proteinExistence type="predicted"/>
<dbReference type="InterPro" id="IPR011024">
    <property type="entry name" value="G_crystallin-like"/>
</dbReference>
<comment type="caution">
    <text evidence="1">The sequence shown here is derived from an EMBL/GenBank/DDBJ whole genome shotgun (WGS) entry which is preliminary data.</text>
</comment>
<evidence type="ECO:0000313" key="2">
    <source>
        <dbReference type="Proteomes" id="UP001521116"/>
    </source>
</evidence>
<gene>
    <name evidence="1" type="ORF">SLS56_011284</name>
</gene>
<dbReference type="SUPFAM" id="SSF49695">
    <property type="entry name" value="gamma-Crystallin-like"/>
    <property type="match status" value="1"/>
</dbReference>
<keyword evidence="2" id="KW-1185">Reference proteome</keyword>
<reference evidence="1 2" key="1">
    <citation type="submission" date="2024-02" db="EMBL/GenBank/DDBJ databases">
        <title>De novo assembly and annotation of 12 fungi associated with fruit tree decline syndrome in Ontario, Canada.</title>
        <authorList>
            <person name="Sulman M."/>
            <person name="Ellouze W."/>
            <person name="Ilyukhin E."/>
        </authorList>
    </citation>
    <scope>NUCLEOTIDE SEQUENCE [LARGE SCALE GENOMIC DNA]</scope>
    <source>
        <strain evidence="1 2">M1-105</strain>
    </source>
</reference>
<sequence length="183" mass="20040">MKHLHQETYIPYSPYPIITKPHSLSTMQLTTLTLLSLSAALTLAAPGSKALPTDPPLPAEFGLAIPVEPLDTAPTTSSTSHHALRPRQGYGPKLKRVRYCQHANGAGNCLNQDINAQTCYNFASWWNDRISSIYVNPGTQCWLFSDRSCHGKDVTVLHPGIGNMKLVGMNDAASSIKCAWYFA</sequence>